<keyword evidence="7" id="KW-1133">Transmembrane helix</keyword>
<gene>
    <name evidence="11" type="ORF">SASPL_125033</name>
</gene>
<evidence type="ECO:0000256" key="8">
    <source>
        <dbReference type="ARBA" id="ARBA00023034"/>
    </source>
</evidence>
<comment type="similarity">
    <text evidence="2">Belongs to the glycosyltransferase 29 family.</text>
</comment>
<keyword evidence="9" id="KW-0472">Membrane</keyword>
<dbReference type="InterPro" id="IPR038578">
    <property type="entry name" value="GT29-like_sf"/>
</dbReference>
<accession>A0A8X8XEL1</accession>
<keyword evidence="4" id="KW-0808">Transferase</keyword>
<keyword evidence="3" id="KW-0328">Glycosyltransferase</keyword>
<dbReference type="InterPro" id="IPR001675">
    <property type="entry name" value="Glyco_trans_29"/>
</dbReference>
<comment type="caution">
    <text evidence="11">The sequence shown here is derived from an EMBL/GenBank/DDBJ whole genome shotgun (WGS) entry which is preliminary data.</text>
</comment>
<dbReference type="Proteomes" id="UP000298416">
    <property type="component" value="Unassembled WGS sequence"/>
</dbReference>
<evidence type="ECO:0000256" key="6">
    <source>
        <dbReference type="ARBA" id="ARBA00022968"/>
    </source>
</evidence>
<dbReference type="Gene3D" id="3.90.1480.20">
    <property type="entry name" value="Glycosyl transferase family 29"/>
    <property type="match status" value="1"/>
</dbReference>
<organism evidence="11">
    <name type="scientific">Salvia splendens</name>
    <name type="common">Scarlet sage</name>
    <dbReference type="NCBI Taxonomy" id="180675"/>
    <lineage>
        <taxon>Eukaryota</taxon>
        <taxon>Viridiplantae</taxon>
        <taxon>Streptophyta</taxon>
        <taxon>Embryophyta</taxon>
        <taxon>Tracheophyta</taxon>
        <taxon>Spermatophyta</taxon>
        <taxon>Magnoliopsida</taxon>
        <taxon>eudicotyledons</taxon>
        <taxon>Gunneridae</taxon>
        <taxon>Pentapetalae</taxon>
        <taxon>asterids</taxon>
        <taxon>lamiids</taxon>
        <taxon>Lamiales</taxon>
        <taxon>Lamiaceae</taxon>
        <taxon>Nepetoideae</taxon>
        <taxon>Mentheae</taxon>
        <taxon>Salviinae</taxon>
        <taxon>Salvia</taxon>
        <taxon>Salvia subgen. Calosphace</taxon>
        <taxon>core Calosphace</taxon>
    </lineage>
</organism>
<name>A0A8X8XEL1_SALSN</name>
<evidence type="ECO:0000256" key="7">
    <source>
        <dbReference type="ARBA" id="ARBA00022989"/>
    </source>
</evidence>
<evidence type="ECO:0000256" key="5">
    <source>
        <dbReference type="ARBA" id="ARBA00022692"/>
    </source>
</evidence>
<evidence type="ECO:0000256" key="3">
    <source>
        <dbReference type="ARBA" id="ARBA00022676"/>
    </source>
</evidence>
<evidence type="ECO:0000256" key="9">
    <source>
        <dbReference type="ARBA" id="ARBA00023136"/>
    </source>
</evidence>
<evidence type="ECO:0000313" key="11">
    <source>
        <dbReference type="EMBL" id="KAG6412356.1"/>
    </source>
</evidence>
<dbReference type="PANTHER" id="PTHR47379">
    <property type="entry name" value="SIALYLTRANSFERASE-LIKE PROTEIN 2"/>
    <property type="match status" value="1"/>
</dbReference>
<keyword evidence="10" id="KW-0325">Glycoprotein</keyword>
<evidence type="ECO:0000313" key="12">
    <source>
        <dbReference type="Proteomes" id="UP000298416"/>
    </source>
</evidence>
<dbReference type="GO" id="GO:0000139">
    <property type="term" value="C:Golgi membrane"/>
    <property type="evidence" value="ECO:0007669"/>
    <property type="project" value="UniProtKB-SubCell"/>
</dbReference>
<protein>
    <submittedName>
        <fullName evidence="11">Uncharacterized protein</fullName>
    </submittedName>
</protein>
<evidence type="ECO:0000256" key="10">
    <source>
        <dbReference type="ARBA" id="ARBA00023180"/>
    </source>
</evidence>
<keyword evidence="6" id="KW-0735">Signal-anchor</keyword>
<reference evidence="11" key="2">
    <citation type="submission" date="2020-08" db="EMBL/GenBank/DDBJ databases">
        <title>Plant Genome Project.</title>
        <authorList>
            <person name="Zhang R.-G."/>
        </authorList>
    </citation>
    <scope>NUCLEOTIDE SEQUENCE</scope>
    <source>
        <strain evidence="11">Huo1</strain>
        <tissue evidence="11">Leaf</tissue>
    </source>
</reference>
<keyword evidence="5" id="KW-0812">Transmembrane</keyword>
<proteinExistence type="inferred from homology"/>
<dbReference type="PANTHER" id="PTHR47379:SF3">
    <property type="entry name" value="SIALYLTRANSFERASE-LIKE PROTEIN 2"/>
    <property type="match status" value="1"/>
</dbReference>
<dbReference type="CDD" id="cd19952">
    <property type="entry name" value="GT29"/>
    <property type="match status" value="1"/>
</dbReference>
<keyword evidence="8" id="KW-0333">Golgi apparatus</keyword>
<evidence type="ECO:0000256" key="2">
    <source>
        <dbReference type="ARBA" id="ARBA00006003"/>
    </source>
</evidence>
<sequence length="390" mass="43237">MRLLQLAFFAALASGIGALLVYITGVSNFVNQHANGAPLSSDDLEALSFLQSHFGKCVSANGLGLQAVRGRDDCEVSLQFPSDTVPKWVRNSTTVLTREYIDALPNGWRDYAWQRINKGALLNQCENKTLCIEKLLLVLPDNPPFTPWKYSQCAVIGNSGDLLRNKFGEEIDSYDAVFRENGAPIENFTQCVGTKNTFRLLNRGSAKALDKVAELYGMYTFHILLAYISRHINDLKPTEKGKEVLIVKTTIHDIMNKMIREVPILNPVYLMLGASFGSAAKGTGLKALEFALSICDTVDMYGFTVDPGYKEWTRRVGAGSSDPLAKCSIVSKQIRGKSKQVSSSRKAAIEHQKYVKGMTMYPVEHHLGMASSAQFHPGKTKKINYRAFQH</sequence>
<reference evidence="11" key="1">
    <citation type="submission" date="2018-01" db="EMBL/GenBank/DDBJ databases">
        <authorList>
            <person name="Mao J.F."/>
        </authorList>
    </citation>
    <scope>NUCLEOTIDE SEQUENCE</scope>
    <source>
        <strain evidence="11">Huo1</strain>
        <tissue evidence="11">Leaf</tissue>
    </source>
</reference>
<dbReference type="GO" id="GO:0008373">
    <property type="term" value="F:sialyltransferase activity"/>
    <property type="evidence" value="ECO:0007669"/>
    <property type="project" value="InterPro"/>
</dbReference>
<dbReference type="Pfam" id="PF00777">
    <property type="entry name" value="Glyco_transf_29"/>
    <property type="match status" value="1"/>
</dbReference>
<dbReference type="EMBL" id="PNBA02000009">
    <property type="protein sequence ID" value="KAG6412356.1"/>
    <property type="molecule type" value="Genomic_DNA"/>
</dbReference>
<dbReference type="AlphaFoldDB" id="A0A8X8XEL1"/>
<keyword evidence="12" id="KW-1185">Reference proteome</keyword>
<evidence type="ECO:0000256" key="4">
    <source>
        <dbReference type="ARBA" id="ARBA00022679"/>
    </source>
</evidence>
<comment type="subcellular location">
    <subcellularLocation>
        <location evidence="1">Golgi apparatus membrane</location>
        <topology evidence="1">Single-pass type II membrane protein</topology>
    </subcellularLocation>
</comment>
<evidence type="ECO:0000256" key="1">
    <source>
        <dbReference type="ARBA" id="ARBA00004323"/>
    </source>
</evidence>